<dbReference type="InterPro" id="IPR043128">
    <property type="entry name" value="Rev_trsase/Diguanyl_cyclase"/>
</dbReference>
<dbReference type="Pfam" id="PF24626">
    <property type="entry name" value="SH3_Tf2-1"/>
    <property type="match status" value="1"/>
</dbReference>
<dbReference type="GO" id="GO:0003964">
    <property type="term" value="F:RNA-directed DNA polymerase activity"/>
    <property type="evidence" value="ECO:0007669"/>
    <property type="project" value="UniProtKB-KW"/>
</dbReference>
<evidence type="ECO:0000256" key="4">
    <source>
        <dbReference type="ARBA" id="ARBA00022722"/>
    </source>
</evidence>
<evidence type="ECO:0000256" key="11">
    <source>
        <dbReference type="ARBA" id="ARBA00022908"/>
    </source>
</evidence>
<evidence type="ECO:0000256" key="5">
    <source>
        <dbReference type="ARBA" id="ARBA00022723"/>
    </source>
</evidence>
<evidence type="ECO:0000256" key="14">
    <source>
        <dbReference type="ARBA" id="ARBA00023125"/>
    </source>
</evidence>
<evidence type="ECO:0000256" key="9">
    <source>
        <dbReference type="ARBA" id="ARBA00022842"/>
    </source>
</evidence>
<dbReference type="InterPro" id="IPR036397">
    <property type="entry name" value="RNaseH_sf"/>
</dbReference>
<keyword evidence="14" id="KW-0238">DNA-binding</keyword>
<dbReference type="Pfam" id="PF17921">
    <property type="entry name" value="Integrase_H2C2"/>
    <property type="match status" value="1"/>
</dbReference>
<keyword evidence="8" id="KW-0378">Hydrolase</keyword>
<dbReference type="GO" id="GO:0004523">
    <property type="term" value="F:RNA-DNA hybrid ribonuclease activity"/>
    <property type="evidence" value="ECO:0007669"/>
    <property type="project" value="InterPro"/>
</dbReference>
<dbReference type="Gene3D" id="3.10.10.10">
    <property type="entry name" value="HIV Type 1 Reverse Transcriptase, subunit A, domain 1"/>
    <property type="match status" value="1"/>
</dbReference>
<dbReference type="Proteomes" id="UP001212997">
    <property type="component" value="Unassembled WGS sequence"/>
</dbReference>
<dbReference type="Gene3D" id="3.30.420.10">
    <property type="entry name" value="Ribonuclease H-like superfamily/Ribonuclease H"/>
    <property type="match status" value="1"/>
</dbReference>
<dbReference type="GO" id="GO:0004190">
    <property type="term" value="F:aspartic-type endopeptidase activity"/>
    <property type="evidence" value="ECO:0007669"/>
    <property type="project" value="UniProtKB-KW"/>
</dbReference>
<dbReference type="SUPFAM" id="SSF54160">
    <property type="entry name" value="Chromo domain-like"/>
    <property type="match status" value="1"/>
</dbReference>
<evidence type="ECO:0000256" key="8">
    <source>
        <dbReference type="ARBA" id="ARBA00022801"/>
    </source>
</evidence>
<dbReference type="PANTHER" id="PTHR37984">
    <property type="entry name" value="PROTEIN CBG26694"/>
    <property type="match status" value="1"/>
</dbReference>
<dbReference type="PROSITE" id="PS50879">
    <property type="entry name" value="RNASE_H_1"/>
    <property type="match status" value="1"/>
</dbReference>
<dbReference type="InterPro" id="IPR023780">
    <property type="entry name" value="Chromo_domain"/>
</dbReference>
<evidence type="ECO:0000259" key="17">
    <source>
        <dbReference type="PROSITE" id="PS50878"/>
    </source>
</evidence>
<keyword evidence="4" id="KW-0540">Nuclease</keyword>
<dbReference type="Pfam" id="PF17917">
    <property type="entry name" value="RT_RNaseH"/>
    <property type="match status" value="1"/>
</dbReference>
<dbReference type="InterPro" id="IPR012337">
    <property type="entry name" value="RNaseH-like_sf"/>
</dbReference>
<keyword evidence="9" id="KW-0460">Magnesium</keyword>
<protein>
    <submittedName>
        <fullName evidence="20">Uncharacterized protein</fullName>
    </submittedName>
</protein>
<feature type="domain" description="RNase H type-1" evidence="18">
    <location>
        <begin position="209"/>
        <end position="343"/>
    </location>
</feature>
<evidence type="ECO:0000256" key="7">
    <source>
        <dbReference type="ARBA" id="ARBA00022759"/>
    </source>
</evidence>
<dbReference type="GO" id="GO:0003887">
    <property type="term" value="F:DNA-directed DNA polymerase activity"/>
    <property type="evidence" value="ECO:0007669"/>
    <property type="project" value="UniProtKB-KW"/>
</dbReference>
<evidence type="ECO:0000256" key="6">
    <source>
        <dbReference type="ARBA" id="ARBA00022750"/>
    </source>
</evidence>
<dbReference type="GO" id="GO:0006338">
    <property type="term" value="P:chromatin remodeling"/>
    <property type="evidence" value="ECO:0007669"/>
    <property type="project" value="UniProtKB-ARBA"/>
</dbReference>
<dbReference type="Pfam" id="PF00385">
    <property type="entry name" value="Chromo"/>
    <property type="match status" value="1"/>
</dbReference>
<evidence type="ECO:0000259" key="16">
    <source>
        <dbReference type="PROSITE" id="PS50013"/>
    </source>
</evidence>
<name>A0AAD5YDY8_9APHY</name>
<keyword evidence="3" id="KW-0548">Nucleotidyltransferase</keyword>
<keyword evidence="10" id="KW-0694">RNA-binding</keyword>
<evidence type="ECO:0000256" key="15">
    <source>
        <dbReference type="ARBA" id="ARBA00023172"/>
    </source>
</evidence>
<dbReference type="SUPFAM" id="SSF56672">
    <property type="entry name" value="DNA/RNA polymerases"/>
    <property type="match status" value="1"/>
</dbReference>
<keyword evidence="6" id="KW-0064">Aspartyl protease</keyword>
<dbReference type="GO" id="GO:0005634">
    <property type="term" value="C:nucleus"/>
    <property type="evidence" value="ECO:0007669"/>
    <property type="project" value="UniProtKB-ARBA"/>
</dbReference>
<dbReference type="GO" id="GO:0006508">
    <property type="term" value="P:proteolysis"/>
    <property type="evidence" value="ECO:0007669"/>
    <property type="project" value="UniProtKB-KW"/>
</dbReference>
<dbReference type="GO" id="GO:0046872">
    <property type="term" value="F:metal ion binding"/>
    <property type="evidence" value="ECO:0007669"/>
    <property type="project" value="UniProtKB-KW"/>
</dbReference>
<dbReference type="InterPro" id="IPR050951">
    <property type="entry name" value="Retrovirus_Pol_polyprotein"/>
</dbReference>
<evidence type="ECO:0000259" key="18">
    <source>
        <dbReference type="PROSITE" id="PS50879"/>
    </source>
</evidence>
<comment type="caution">
    <text evidence="20">The sequence shown here is derived from an EMBL/GenBank/DDBJ whole genome shotgun (WGS) entry which is preliminary data.</text>
</comment>
<dbReference type="PROSITE" id="PS50013">
    <property type="entry name" value="CHROMO_2"/>
    <property type="match status" value="1"/>
</dbReference>
<reference evidence="20" key="1">
    <citation type="submission" date="2022-07" db="EMBL/GenBank/DDBJ databases">
        <title>Genome Sequence of Physisporinus lineatus.</title>
        <authorList>
            <person name="Buettner E."/>
        </authorList>
    </citation>
    <scope>NUCLEOTIDE SEQUENCE</scope>
    <source>
        <strain evidence="20">VT162</strain>
    </source>
</reference>
<dbReference type="AlphaFoldDB" id="A0AAD5YDY8"/>
<dbReference type="PROSITE" id="PS50878">
    <property type="entry name" value="RT_POL"/>
    <property type="match status" value="1"/>
</dbReference>
<evidence type="ECO:0000313" key="20">
    <source>
        <dbReference type="EMBL" id="KAJ3480303.1"/>
    </source>
</evidence>
<keyword evidence="2" id="KW-0808">Transferase</keyword>
<evidence type="ECO:0000256" key="12">
    <source>
        <dbReference type="ARBA" id="ARBA00022918"/>
    </source>
</evidence>
<evidence type="ECO:0000256" key="1">
    <source>
        <dbReference type="ARBA" id="ARBA00022670"/>
    </source>
</evidence>
<keyword evidence="7" id="KW-0255">Endonuclease</keyword>
<evidence type="ECO:0000256" key="10">
    <source>
        <dbReference type="ARBA" id="ARBA00022884"/>
    </source>
</evidence>
<dbReference type="InterPro" id="IPR041373">
    <property type="entry name" value="RT_RNaseH"/>
</dbReference>
<evidence type="ECO:0000313" key="21">
    <source>
        <dbReference type="Proteomes" id="UP001212997"/>
    </source>
</evidence>
<keyword evidence="21" id="KW-1185">Reference proteome</keyword>
<dbReference type="GO" id="GO:0003677">
    <property type="term" value="F:DNA binding"/>
    <property type="evidence" value="ECO:0007669"/>
    <property type="project" value="UniProtKB-KW"/>
</dbReference>
<dbReference type="CDD" id="cd09274">
    <property type="entry name" value="RNase_HI_RT_Ty3"/>
    <property type="match status" value="1"/>
</dbReference>
<dbReference type="Pfam" id="PF00078">
    <property type="entry name" value="RVT_1"/>
    <property type="match status" value="1"/>
</dbReference>
<evidence type="ECO:0000256" key="2">
    <source>
        <dbReference type="ARBA" id="ARBA00022679"/>
    </source>
</evidence>
<keyword evidence="11" id="KW-0229">DNA integration</keyword>
<feature type="domain" description="Reverse transcriptase" evidence="17">
    <location>
        <begin position="1"/>
        <end position="113"/>
    </location>
</feature>
<dbReference type="PANTHER" id="PTHR37984:SF5">
    <property type="entry name" value="PROTEIN NYNRIN-LIKE"/>
    <property type="match status" value="1"/>
</dbReference>
<sequence>MTNSFFQTRVHPDDIPYTAVTTPFGLYEWMVMPQGGRNAPATHQRRMFEALRPLIGKICHVYLDDIIIWSQNLSEHRKNVEAVLLALREHHLYASLKKTTLFAVEIDFLGHHISERGIEADQKKVEKILTWPEPRSSSDVRAFLGLVRYVASFLPNLAEFTSVLTPLTTKESDKCFPTWSASHQTAFDAIKNLVVSRECLTTIDHDNMGNNRIFVACDASDKRTGAVLTYGPTKESARPVAFDSTQLKGPEFNYPVHEKELLAIVRALKKWRVDLLGVPFTVYTDHRTLENFQTQKELSRRQARWQELLGQYDFEIVYVPGDSNTAADALSRLPDDLSIVAAIAHSPVRSLRVASDPDWLQRVRNGYLTDPWCRKLSDAKGFSGIREENGLWFVGSRLVIPRVPELREGLFRLAHDARGHFGFDKSYAALCDDYYWPNMRKEIETLYVPSCEACQCNKSSTHKPTGPLHPLPVPQNCGDSVAIDFIGPLPEDSGFNAIATFTDRLGADICIIPTRTDITASDFATLFFQNWYCENGLPLEIVSDRDHLFVSKFWSSLHKLTGVKHKMSTSYHPQTDGASERSNKTIIQSIRFHVSRNQKDWVQSLPKVRFDMMSSINGSTGLAPFQLHIGRLPRLIPPMIPATPNTTPDDDIKRASDLLATFTTDMHAAKDNLTAAKIAQTIASAPHRGKEVSYNVGDLVLLSTMHRRQDYVRKGDKCVAKFMVRYDGPYKILRAFPDSSVYTLDLPDTMKIFPTFHASLLKPFNSNDDALFPGRSHPKPGPIITENGEEEWEVECILDRRRRGAGYQYLVRWKGWGPDADSWLPGKEVAELEALDMFLKDLTIDS</sequence>
<dbReference type="Gene3D" id="2.40.50.40">
    <property type="match status" value="1"/>
</dbReference>
<gene>
    <name evidence="20" type="ORF">NLI96_g8442</name>
</gene>
<keyword evidence="15" id="KW-0233">DNA recombination</keyword>
<feature type="domain" description="Integrase catalytic" evidence="19">
    <location>
        <begin position="470"/>
        <end position="632"/>
    </location>
</feature>
<dbReference type="PROSITE" id="PS50994">
    <property type="entry name" value="INTEGRASE"/>
    <property type="match status" value="1"/>
</dbReference>
<dbReference type="GO" id="GO:0003723">
    <property type="term" value="F:RNA binding"/>
    <property type="evidence" value="ECO:0007669"/>
    <property type="project" value="UniProtKB-KW"/>
</dbReference>
<accession>A0AAD5YDY8</accession>
<dbReference type="InterPro" id="IPR041588">
    <property type="entry name" value="Integrase_H2C2"/>
</dbReference>
<evidence type="ECO:0000259" key="19">
    <source>
        <dbReference type="PROSITE" id="PS50994"/>
    </source>
</evidence>
<dbReference type="InterPro" id="IPR016197">
    <property type="entry name" value="Chromo-like_dom_sf"/>
</dbReference>
<dbReference type="EMBL" id="JANAWD010000383">
    <property type="protein sequence ID" value="KAJ3480303.1"/>
    <property type="molecule type" value="Genomic_DNA"/>
</dbReference>
<dbReference type="GO" id="GO:0006310">
    <property type="term" value="P:DNA recombination"/>
    <property type="evidence" value="ECO:0007669"/>
    <property type="project" value="UniProtKB-KW"/>
</dbReference>
<dbReference type="InterPro" id="IPR000953">
    <property type="entry name" value="Chromo/chromo_shadow_dom"/>
</dbReference>
<organism evidence="20 21">
    <name type="scientific">Meripilus lineatus</name>
    <dbReference type="NCBI Taxonomy" id="2056292"/>
    <lineage>
        <taxon>Eukaryota</taxon>
        <taxon>Fungi</taxon>
        <taxon>Dikarya</taxon>
        <taxon>Basidiomycota</taxon>
        <taxon>Agaricomycotina</taxon>
        <taxon>Agaricomycetes</taxon>
        <taxon>Polyporales</taxon>
        <taxon>Meripilaceae</taxon>
        <taxon>Meripilus</taxon>
    </lineage>
</organism>
<dbReference type="InterPro" id="IPR000477">
    <property type="entry name" value="RT_dom"/>
</dbReference>
<keyword evidence="12" id="KW-0695">RNA-directed DNA polymerase</keyword>
<dbReference type="SUPFAM" id="SSF53098">
    <property type="entry name" value="Ribonuclease H-like"/>
    <property type="match status" value="1"/>
</dbReference>
<keyword evidence="5" id="KW-0479">Metal-binding</keyword>
<dbReference type="CDD" id="cd01647">
    <property type="entry name" value="RT_LTR"/>
    <property type="match status" value="1"/>
</dbReference>
<dbReference type="InterPro" id="IPR001584">
    <property type="entry name" value="Integrase_cat-core"/>
</dbReference>
<dbReference type="Gene3D" id="1.10.340.70">
    <property type="match status" value="1"/>
</dbReference>
<keyword evidence="1" id="KW-0645">Protease</keyword>
<dbReference type="InterPro" id="IPR056924">
    <property type="entry name" value="SH3_Tf2-1"/>
</dbReference>
<evidence type="ECO:0000256" key="3">
    <source>
        <dbReference type="ARBA" id="ARBA00022695"/>
    </source>
</evidence>
<dbReference type="InterPro" id="IPR043502">
    <property type="entry name" value="DNA/RNA_pol_sf"/>
</dbReference>
<dbReference type="Gene3D" id="3.30.70.270">
    <property type="match status" value="2"/>
</dbReference>
<proteinExistence type="predicted"/>
<feature type="domain" description="Chromo" evidence="16">
    <location>
        <begin position="792"/>
        <end position="846"/>
    </location>
</feature>
<dbReference type="InterPro" id="IPR002156">
    <property type="entry name" value="RNaseH_domain"/>
</dbReference>
<dbReference type="GO" id="GO:0015074">
    <property type="term" value="P:DNA integration"/>
    <property type="evidence" value="ECO:0007669"/>
    <property type="project" value="UniProtKB-KW"/>
</dbReference>
<dbReference type="SMART" id="SM00298">
    <property type="entry name" value="CHROMO"/>
    <property type="match status" value="1"/>
</dbReference>
<evidence type="ECO:0000256" key="13">
    <source>
        <dbReference type="ARBA" id="ARBA00022932"/>
    </source>
</evidence>
<keyword evidence="13" id="KW-0239">DNA-directed DNA polymerase</keyword>